<dbReference type="InterPro" id="IPR027417">
    <property type="entry name" value="P-loop_NTPase"/>
</dbReference>
<dbReference type="InterPro" id="IPR003439">
    <property type="entry name" value="ABC_transporter-like_ATP-bd"/>
</dbReference>
<dbReference type="Proteomes" id="UP000198210">
    <property type="component" value="Chromosome I"/>
</dbReference>
<dbReference type="PANTHER" id="PTHR43117:SF4">
    <property type="entry name" value="OSMOPROTECTANT IMPORT ATP-BINDING PROTEIN OSMV"/>
    <property type="match status" value="1"/>
</dbReference>
<evidence type="ECO:0000256" key="5">
    <source>
        <dbReference type="SAM" id="MobiDB-lite"/>
    </source>
</evidence>
<dbReference type="SMART" id="SM00382">
    <property type="entry name" value="AAA"/>
    <property type="match status" value="1"/>
</dbReference>
<dbReference type="RefSeq" id="WP_088970306.1">
    <property type="nucleotide sequence ID" value="NZ_JBHLYF010000022.1"/>
</dbReference>
<evidence type="ECO:0000313" key="7">
    <source>
        <dbReference type="EMBL" id="SCG47698.1"/>
    </source>
</evidence>
<dbReference type="InterPro" id="IPR003593">
    <property type="entry name" value="AAA+_ATPase"/>
</dbReference>
<dbReference type="AlphaFoldDB" id="A0A1C5HNY9"/>
<keyword evidence="3" id="KW-0547">Nucleotide-binding</keyword>
<dbReference type="GO" id="GO:0016887">
    <property type="term" value="F:ATP hydrolysis activity"/>
    <property type="evidence" value="ECO:0007669"/>
    <property type="project" value="InterPro"/>
</dbReference>
<dbReference type="CDD" id="cd00267">
    <property type="entry name" value="ABC_ATPase"/>
    <property type="match status" value="1"/>
</dbReference>
<keyword evidence="8" id="KW-1185">Reference proteome</keyword>
<dbReference type="GO" id="GO:0005524">
    <property type="term" value="F:ATP binding"/>
    <property type="evidence" value="ECO:0007669"/>
    <property type="project" value="UniProtKB-KW"/>
</dbReference>
<evidence type="ECO:0000259" key="6">
    <source>
        <dbReference type="PROSITE" id="PS50893"/>
    </source>
</evidence>
<accession>A0A1C5HNY9</accession>
<organism evidence="7 8">
    <name type="scientific">Micromonospora siamensis</name>
    <dbReference type="NCBI Taxonomy" id="299152"/>
    <lineage>
        <taxon>Bacteria</taxon>
        <taxon>Bacillati</taxon>
        <taxon>Actinomycetota</taxon>
        <taxon>Actinomycetes</taxon>
        <taxon>Micromonosporales</taxon>
        <taxon>Micromonosporaceae</taxon>
        <taxon>Micromonospora</taxon>
    </lineage>
</organism>
<evidence type="ECO:0000256" key="1">
    <source>
        <dbReference type="ARBA" id="ARBA00005417"/>
    </source>
</evidence>
<dbReference type="EMBL" id="LT607751">
    <property type="protein sequence ID" value="SCG47698.1"/>
    <property type="molecule type" value="Genomic_DNA"/>
</dbReference>
<evidence type="ECO:0000313" key="8">
    <source>
        <dbReference type="Proteomes" id="UP000198210"/>
    </source>
</evidence>
<gene>
    <name evidence="7" type="ORF">GA0074704_2078</name>
</gene>
<sequence>MSVVVEASGLGLRTRRGWVFRDVDLSAAEGELHAITGPPGSGRTSLLLALAGRFPVGEGRVVRHGPAALGQVAGVHEPDPALTVGEHIQERLLLLGPVPRRRRQLVPVAAVRARRAYRRDAFATAISGAGFTGDVPFDPDTRGRDLTPLQRQVLGLVLATLSGPKLIVADDVDSGSDAPERAWLWAAMARLAEQGYAVVASARAVEPGSPAIEHRLADPADVPARPTLILPRPTPARTPAEVTR</sequence>
<comment type="similarity">
    <text evidence="1">Belongs to the ABC transporter superfamily.</text>
</comment>
<keyword evidence="2" id="KW-0813">Transport</keyword>
<evidence type="ECO:0000256" key="4">
    <source>
        <dbReference type="ARBA" id="ARBA00022840"/>
    </source>
</evidence>
<protein>
    <submittedName>
        <fullName evidence="7">ABC transporter</fullName>
    </submittedName>
</protein>
<dbReference type="SUPFAM" id="SSF52540">
    <property type="entry name" value="P-loop containing nucleoside triphosphate hydrolases"/>
    <property type="match status" value="1"/>
</dbReference>
<dbReference type="Pfam" id="PF00005">
    <property type="entry name" value="ABC_tran"/>
    <property type="match status" value="1"/>
</dbReference>
<dbReference type="PROSITE" id="PS50893">
    <property type="entry name" value="ABC_TRANSPORTER_2"/>
    <property type="match status" value="1"/>
</dbReference>
<evidence type="ECO:0000256" key="3">
    <source>
        <dbReference type="ARBA" id="ARBA00022741"/>
    </source>
</evidence>
<feature type="region of interest" description="Disordered" evidence="5">
    <location>
        <begin position="224"/>
        <end position="244"/>
    </location>
</feature>
<keyword evidence="4" id="KW-0067">ATP-binding</keyword>
<name>A0A1C5HNY9_9ACTN</name>
<evidence type="ECO:0000256" key="2">
    <source>
        <dbReference type="ARBA" id="ARBA00022448"/>
    </source>
</evidence>
<proteinExistence type="inferred from homology"/>
<dbReference type="Gene3D" id="3.40.50.300">
    <property type="entry name" value="P-loop containing nucleotide triphosphate hydrolases"/>
    <property type="match status" value="1"/>
</dbReference>
<feature type="domain" description="ABC transporter" evidence="6">
    <location>
        <begin position="5"/>
        <end position="244"/>
    </location>
</feature>
<dbReference type="PANTHER" id="PTHR43117">
    <property type="entry name" value="OSMOPROTECTANT IMPORT ATP-BINDING PROTEIN OSMV"/>
    <property type="match status" value="1"/>
</dbReference>
<reference evidence="7 8" key="1">
    <citation type="submission" date="2016-06" db="EMBL/GenBank/DDBJ databases">
        <authorList>
            <person name="Kjaerup R.B."/>
            <person name="Dalgaard T.S."/>
            <person name="Juul-Madsen H.R."/>
        </authorList>
    </citation>
    <scope>NUCLEOTIDE SEQUENCE [LARGE SCALE GENOMIC DNA]</scope>
    <source>
        <strain evidence="7 8">DSM 45097</strain>
    </source>
</reference>